<dbReference type="SMART" id="SM00297">
    <property type="entry name" value="BROMO"/>
    <property type="match status" value="1"/>
</dbReference>
<keyword evidence="6" id="KW-1185">Reference proteome</keyword>
<dbReference type="AlphaFoldDB" id="A0A835ZBA1"/>
<dbReference type="Gene3D" id="1.20.920.10">
    <property type="entry name" value="Bromodomain-like"/>
    <property type="match status" value="1"/>
</dbReference>
<evidence type="ECO:0000256" key="1">
    <source>
        <dbReference type="ARBA" id="ARBA00023117"/>
    </source>
</evidence>
<evidence type="ECO:0000256" key="3">
    <source>
        <dbReference type="SAM" id="MobiDB-lite"/>
    </source>
</evidence>
<dbReference type="Pfam" id="PF00439">
    <property type="entry name" value="Bromodomain"/>
    <property type="match status" value="1"/>
</dbReference>
<keyword evidence="1 2" id="KW-0103">Bromodomain</keyword>
<evidence type="ECO:0000313" key="5">
    <source>
        <dbReference type="EMBL" id="KAG5190581.1"/>
    </source>
</evidence>
<protein>
    <recommendedName>
        <fullName evidence="4">Bromo domain-containing protein</fullName>
    </recommendedName>
</protein>
<evidence type="ECO:0000313" key="6">
    <source>
        <dbReference type="Proteomes" id="UP000664859"/>
    </source>
</evidence>
<organism evidence="5 6">
    <name type="scientific">Tribonema minus</name>
    <dbReference type="NCBI Taxonomy" id="303371"/>
    <lineage>
        <taxon>Eukaryota</taxon>
        <taxon>Sar</taxon>
        <taxon>Stramenopiles</taxon>
        <taxon>Ochrophyta</taxon>
        <taxon>PX clade</taxon>
        <taxon>Xanthophyceae</taxon>
        <taxon>Tribonematales</taxon>
        <taxon>Tribonemataceae</taxon>
        <taxon>Tribonema</taxon>
    </lineage>
</organism>
<dbReference type="InterPro" id="IPR036427">
    <property type="entry name" value="Bromodomain-like_sf"/>
</dbReference>
<feature type="compositionally biased region" description="Basic residues" evidence="3">
    <location>
        <begin position="56"/>
        <end position="65"/>
    </location>
</feature>
<accession>A0A835ZBA1</accession>
<comment type="caution">
    <text evidence="5">The sequence shown here is derived from an EMBL/GenBank/DDBJ whole genome shotgun (WGS) entry which is preliminary data.</text>
</comment>
<reference evidence="5" key="1">
    <citation type="submission" date="2021-02" db="EMBL/GenBank/DDBJ databases">
        <title>First Annotated Genome of the Yellow-green Alga Tribonema minus.</title>
        <authorList>
            <person name="Mahan K.M."/>
        </authorList>
    </citation>
    <scope>NUCLEOTIDE SEQUENCE</scope>
    <source>
        <strain evidence="5">UTEX B ZZ1240</strain>
    </source>
</reference>
<feature type="region of interest" description="Disordered" evidence="3">
    <location>
        <begin position="51"/>
        <end position="73"/>
    </location>
</feature>
<sequence length="189" mass="20322">MKMLFADGRRYGGRVVAVNCDAAGAPTWEGADIAWDGGEVSSVNLWELERPDARPRAKNAKRKSSSKNELSSQAQAAMATALTRLQEQEPDLAALFDDEVTDDVAPGYSTEVPLPMHLQLIIGRLEHQYYRHADAVAADLALIASNCELFNRADAPISAQARSFVGMAVAAVQRAAAQVEAAGGKRQRA</sequence>
<evidence type="ECO:0000259" key="4">
    <source>
        <dbReference type="PROSITE" id="PS50014"/>
    </source>
</evidence>
<dbReference type="PRINTS" id="PR00503">
    <property type="entry name" value="BROMODOMAIN"/>
</dbReference>
<dbReference type="EMBL" id="JAFCMP010000032">
    <property type="protein sequence ID" value="KAG5190581.1"/>
    <property type="molecule type" value="Genomic_DNA"/>
</dbReference>
<dbReference type="InterPro" id="IPR001487">
    <property type="entry name" value="Bromodomain"/>
</dbReference>
<dbReference type="PANTHER" id="PTHR16266">
    <property type="entry name" value="WD REPEAT DOMAIN 9"/>
    <property type="match status" value="1"/>
</dbReference>
<feature type="domain" description="Bromo" evidence="4">
    <location>
        <begin position="88"/>
        <end position="158"/>
    </location>
</feature>
<dbReference type="Proteomes" id="UP000664859">
    <property type="component" value="Unassembled WGS sequence"/>
</dbReference>
<dbReference type="OrthoDB" id="115879at2759"/>
<gene>
    <name evidence="5" type="ORF">JKP88DRAFT_232134</name>
</gene>
<dbReference type="GO" id="GO:0005634">
    <property type="term" value="C:nucleus"/>
    <property type="evidence" value="ECO:0007669"/>
    <property type="project" value="TreeGrafter"/>
</dbReference>
<dbReference type="PROSITE" id="PS50014">
    <property type="entry name" value="BROMODOMAIN_2"/>
    <property type="match status" value="1"/>
</dbReference>
<dbReference type="SUPFAM" id="SSF47370">
    <property type="entry name" value="Bromodomain"/>
    <property type="match status" value="1"/>
</dbReference>
<dbReference type="InterPro" id="IPR052060">
    <property type="entry name" value="Bromo_WD_repeat"/>
</dbReference>
<name>A0A835ZBA1_9STRA</name>
<dbReference type="GO" id="GO:0007010">
    <property type="term" value="P:cytoskeleton organization"/>
    <property type="evidence" value="ECO:0007669"/>
    <property type="project" value="TreeGrafter"/>
</dbReference>
<proteinExistence type="predicted"/>
<evidence type="ECO:0000256" key="2">
    <source>
        <dbReference type="PROSITE-ProRule" id="PRU00035"/>
    </source>
</evidence>
<dbReference type="GO" id="GO:0006357">
    <property type="term" value="P:regulation of transcription by RNA polymerase II"/>
    <property type="evidence" value="ECO:0007669"/>
    <property type="project" value="TreeGrafter"/>
</dbReference>
<dbReference type="PANTHER" id="PTHR16266:SF17">
    <property type="entry name" value="BRWD3"/>
    <property type="match status" value="1"/>
</dbReference>
<dbReference type="GO" id="GO:0008360">
    <property type="term" value="P:regulation of cell shape"/>
    <property type="evidence" value="ECO:0007669"/>
    <property type="project" value="TreeGrafter"/>
</dbReference>